<keyword evidence="2" id="KW-1133">Transmembrane helix</keyword>
<feature type="domain" description="Myo-inositol-1-phosphate synthase GAPDH-like" evidence="3">
    <location>
        <begin position="246"/>
        <end position="358"/>
    </location>
</feature>
<dbReference type="OrthoDB" id="729130at2"/>
<reference evidence="4 5" key="1">
    <citation type="journal article" date="2015" name="Int. J. Syst. Evol. Microbiol.">
        <title>Flavisolibacter ginsenosidimutans sp. nov., with ginsenoside-converting activity isolated from soil used for cultivating ginseng.</title>
        <authorList>
            <person name="Zhao Y."/>
            <person name="Liu Q."/>
            <person name="Kang M.S."/>
            <person name="Jin F."/>
            <person name="Yu H."/>
            <person name="Im W.T."/>
        </authorList>
    </citation>
    <scope>NUCLEOTIDE SEQUENCE [LARGE SCALE GENOMIC DNA]</scope>
    <source>
        <strain evidence="4 5">Gsoil 636</strain>
    </source>
</reference>
<keyword evidence="2" id="KW-0812">Transmembrane</keyword>
<dbReference type="PIRSF" id="PIRSF015578">
    <property type="entry name" value="Myoinos-ppht_syn"/>
    <property type="match status" value="1"/>
</dbReference>
<dbReference type="SUPFAM" id="SSF55347">
    <property type="entry name" value="Glyceraldehyde-3-phosphate dehydrogenase-like, C-terminal domain"/>
    <property type="match status" value="1"/>
</dbReference>
<feature type="transmembrane region" description="Helical" evidence="2">
    <location>
        <begin position="12"/>
        <end position="30"/>
    </location>
</feature>
<dbReference type="InterPro" id="IPR002587">
    <property type="entry name" value="Myo-inos-1-P_Synthase"/>
</dbReference>
<evidence type="ECO:0000313" key="4">
    <source>
        <dbReference type="EMBL" id="QEC55455.1"/>
    </source>
</evidence>
<accession>A0A5B8UGG0</accession>
<dbReference type="Gene3D" id="3.30.360.10">
    <property type="entry name" value="Dihydrodipicolinate Reductase, domain 2"/>
    <property type="match status" value="1"/>
</dbReference>
<evidence type="ECO:0000256" key="1">
    <source>
        <dbReference type="ARBA" id="ARBA00010813"/>
    </source>
</evidence>
<dbReference type="InterPro" id="IPR013021">
    <property type="entry name" value="Myo-inos-1-P_Synthase_GAPDH"/>
</dbReference>
<dbReference type="InterPro" id="IPR036291">
    <property type="entry name" value="NAD(P)-bd_dom_sf"/>
</dbReference>
<organism evidence="4 5">
    <name type="scientific">Flavisolibacter ginsenosidimutans</name>
    <dbReference type="NCBI Taxonomy" id="661481"/>
    <lineage>
        <taxon>Bacteria</taxon>
        <taxon>Pseudomonadati</taxon>
        <taxon>Bacteroidota</taxon>
        <taxon>Chitinophagia</taxon>
        <taxon>Chitinophagales</taxon>
        <taxon>Chitinophagaceae</taxon>
        <taxon>Flavisolibacter</taxon>
    </lineage>
</organism>
<dbReference type="Pfam" id="PF01658">
    <property type="entry name" value="Inos-1-P_synth"/>
    <property type="match status" value="1"/>
</dbReference>
<keyword evidence="2" id="KW-0472">Membrane</keyword>
<evidence type="ECO:0000256" key="2">
    <source>
        <dbReference type="SAM" id="Phobius"/>
    </source>
</evidence>
<dbReference type="Gene3D" id="3.40.50.720">
    <property type="entry name" value="NAD(P)-binding Rossmann-like Domain"/>
    <property type="match status" value="1"/>
</dbReference>
<dbReference type="GO" id="GO:0006021">
    <property type="term" value="P:inositol biosynthetic process"/>
    <property type="evidence" value="ECO:0007669"/>
    <property type="project" value="InterPro"/>
</dbReference>
<gene>
    <name evidence="4" type="ORF">FSB75_05900</name>
</gene>
<dbReference type="GO" id="GO:0008654">
    <property type="term" value="P:phospholipid biosynthetic process"/>
    <property type="evidence" value="ECO:0007669"/>
    <property type="project" value="InterPro"/>
</dbReference>
<protein>
    <submittedName>
        <fullName evidence="4">Inositol-3-phosphate synthase</fullName>
    </submittedName>
</protein>
<keyword evidence="5" id="KW-1185">Reference proteome</keyword>
<sequence>MLTNIEKKDGKLGVLIPGLGAVATTLIAGVEAVKKGLAQPVGSLTQMGNIRLGKRTENRYPKIKEFVPLADLQDIVFGGWDVYSDNVFEAASKAKVLEPLLLHAVKAELEAIKPMKAVFDKSYISNLDGDHVKAAASKADLAKALMDDIENFRDANDCARVVIVWCGSTEKYIEPSAVHQSLESFEEGLRNNDAAISPSMIYAYAALKLGVPFANGAPNLTVDIPALVELSKQTATPIGGKDFKTGQTLMKTILAPGLAARALGVKGWFSSNILGNRDGYVLDHPDNFKTKEVSKLSVLEDILQPEHNQELYGELYHKVRINYYPPHGDNKESWDNIDIFGWLGYPMQIKINFLCRDSILAAPIVLDLALFMDLAKRAGMSGIQEWLSFYFKSPQTAPGLRPEHDIFKQLIKLQNTLRHLMGEDLITHLGLDYYQDLVEAMS</sequence>
<evidence type="ECO:0000313" key="5">
    <source>
        <dbReference type="Proteomes" id="UP000321204"/>
    </source>
</evidence>
<dbReference type="SUPFAM" id="SSF51735">
    <property type="entry name" value="NAD(P)-binding Rossmann-fold domains"/>
    <property type="match status" value="1"/>
</dbReference>
<name>A0A5B8UGG0_9BACT</name>
<dbReference type="KEGG" id="fgg:FSB75_05900"/>
<dbReference type="Proteomes" id="UP000321204">
    <property type="component" value="Chromosome"/>
</dbReference>
<evidence type="ECO:0000259" key="3">
    <source>
        <dbReference type="Pfam" id="PF01658"/>
    </source>
</evidence>
<dbReference type="GO" id="GO:0004512">
    <property type="term" value="F:inositol-3-phosphate synthase activity"/>
    <property type="evidence" value="ECO:0007669"/>
    <property type="project" value="InterPro"/>
</dbReference>
<dbReference type="EMBL" id="CP042433">
    <property type="protein sequence ID" value="QEC55455.1"/>
    <property type="molecule type" value="Genomic_DNA"/>
</dbReference>
<dbReference type="Pfam" id="PF07994">
    <property type="entry name" value="NAD_binding_5"/>
    <property type="match status" value="1"/>
</dbReference>
<comment type="similarity">
    <text evidence="1">Belongs to the myo-inositol 1-phosphate synthase family.</text>
</comment>
<dbReference type="PANTHER" id="PTHR11510">
    <property type="entry name" value="MYO-INOSITOL-1 PHOSPHATE SYNTHASE"/>
    <property type="match status" value="1"/>
</dbReference>
<proteinExistence type="inferred from homology"/>
<dbReference type="AlphaFoldDB" id="A0A5B8UGG0"/>
<dbReference type="RefSeq" id="WP_146784184.1">
    <property type="nucleotide sequence ID" value="NZ_BAABIO010000002.1"/>
</dbReference>